<feature type="compositionally biased region" description="Basic residues" evidence="3">
    <location>
        <begin position="377"/>
        <end position="389"/>
    </location>
</feature>
<evidence type="ECO:0000259" key="4">
    <source>
        <dbReference type="PROSITE" id="PS50102"/>
    </source>
</evidence>
<feature type="domain" description="RRM" evidence="4">
    <location>
        <begin position="230"/>
        <end position="320"/>
    </location>
</feature>
<dbReference type="SUPFAM" id="SSF46785">
    <property type="entry name" value="Winged helix' DNA-binding domain"/>
    <property type="match status" value="1"/>
</dbReference>
<dbReference type="SMART" id="SM00360">
    <property type="entry name" value="RRM"/>
    <property type="match status" value="1"/>
</dbReference>
<dbReference type="InterPro" id="IPR006630">
    <property type="entry name" value="La_HTH"/>
</dbReference>
<keyword evidence="7" id="KW-1185">Reference proteome</keyword>
<reference evidence="6" key="1">
    <citation type="submission" date="2022-12" db="EMBL/GenBank/DDBJ databases">
        <title>Draft genome assemblies for two species of Escallonia (Escalloniales).</title>
        <authorList>
            <person name="Chanderbali A."/>
            <person name="Dervinis C."/>
            <person name="Anghel I."/>
            <person name="Soltis D."/>
            <person name="Soltis P."/>
            <person name="Zapata F."/>
        </authorList>
    </citation>
    <scope>NUCLEOTIDE SEQUENCE</scope>
    <source>
        <strain evidence="6">UCBG64.0493</strain>
        <tissue evidence="6">Leaf</tissue>
    </source>
</reference>
<feature type="compositionally biased region" description="Basic and acidic residues" evidence="3">
    <location>
        <begin position="29"/>
        <end position="45"/>
    </location>
</feature>
<dbReference type="InterPro" id="IPR036388">
    <property type="entry name" value="WH-like_DNA-bd_sf"/>
</dbReference>
<dbReference type="GO" id="GO:0003729">
    <property type="term" value="F:mRNA binding"/>
    <property type="evidence" value="ECO:0007669"/>
    <property type="project" value="TreeGrafter"/>
</dbReference>
<dbReference type="InterPro" id="IPR045180">
    <property type="entry name" value="La_dom_prot"/>
</dbReference>
<dbReference type="Pfam" id="PF00076">
    <property type="entry name" value="RRM_1"/>
    <property type="match status" value="1"/>
</dbReference>
<protein>
    <recommendedName>
        <fullName evidence="8">La-related protein 6A</fullName>
    </recommendedName>
</protein>
<dbReference type="PANTHER" id="PTHR22792:SF159">
    <property type="entry name" value="LA-RELATED PROTEIN 1B-RELATED"/>
    <property type="match status" value="1"/>
</dbReference>
<feature type="region of interest" description="Disordered" evidence="3">
    <location>
        <begin position="1"/>
        <end position="49"/>
    </location>
</feature>
<evidence type="ECO:0000256" key="3">
    <source>
        <dbReference type="SAM" id="MobiDB-lite"/>
    </source>
</evidence>
<comment type="caution">
    <text evidence="6">The sequence shown here is derived from an EMBL/GenBank/DDBJ whole genome shotgun (WGS) entry which is preliminary data.</text>
</comment>
<feature type="compositionally biased region" description="Basic and acidic residues" evidence="3">
    <location>
        <begin position="332"/>
        <end position="346"/>
    </location>
</feature>
<organism evidence="6 7">
    <name type="scientific">Escallonia herrerae</name>
    <dbReference type="NCBI Taxonomy" id="1293975"/>
    <lineage>
        <taxon>Eukaryota</taxon>
        <taxon>Viridiplantae</taxon>
        <taxon>Streptophyta</taxon>
        <taxon>Embryophyta</taxon>
        <taxon>Tracheophyta</taxon>
        <taxon>Spermatophyta</taxon>
        <taxon>Magnoliopsida</taxon>
        <taxon>eudicotyledons</taxon>
        <taxon>Gunneridae</taxon>
        <taxon>Pentapetalae</taxon>
        <taxon>asterids</taxon>
        <taxon>campanulids</taxon>
        <taxon>Escalloniales</taxon>
        <taxon>Escalloniaceae</taxon>
        <taxon>Escallonia</taxon>
    </lineage>
</organism>
<dbReference type="Gene3D" id="3.30.70.330">
    <property type="match status" value="1"/>
</dbReference>
<evidence type="ECO:0000259" key="5">
    <source>
        <dbReference type="PROSITE" id="PS50961"/>
    </source>
</evidence>
<dbReference type="Pfam" id="PF05383">
    <property type="entry name" value="La"/>
    <property type="match status" value="1"/>
</dbReference>
<dbReference type="PROSITE" id="PS50102">
    <property type="entry name" value="RRM"/>
    <property type="match status" value="1"/>
</dbReference>
<dbReference type="EMBL" id="JAVXUP010000260">
    <property type="protein sequence ID" value="KAK3032704.1"/>
    <property type="molecule type" value="Genomic_DNA"/>
</dbReference>
<dbReference type="AlphaFoldDB" id="A0AA88WTZ5"/>
<gene>
    <name evidence="6" type="ORF">RJ639_036768</name>
</gene>
<feature type="region of interest" description="Disordered" evidence="3">
    <location>
        <begin position="325"/>
        <end position="438"/>
    </location>
</feature>
<evidence type="ECO:0000313" key="6">
    <source>
        <dbReference type="EMBL" id="KAK3032704.1"/>
    </source>
</evidence>
<dbReference type="InterPro" id="IPR035979">
    <property type="entry name" value="RBD_domain_sf"/>
</dbReference>
<evidence type="ECO:0008006" key="8">
    <source>
        <dbReference type="Google" id="ProtNLM"/>
    </source>
</evidence>
<evidence type="ECO:0000313" key="7">
    <source>
        <dbReference type="Proteomes" id="UP001188597"/>
    </source>
</evidence>
<evidence type="ECO:0000256" key="2">
    <source>
        <dbReference type="PROSITE-ProRule" id="PRU00332"/>
    </source>
</evidence>
<dbReference type="InterPro" id="IPR000504">
    <property type="entry name" value="RRM_dom"/>
</dbReference>
<dbReference type="PANTHER" id="PTHR22792">
    <property type="entry name" value="LUPUS LA PROTEIN-RELATED"/>
    <property type="match status" value="1"/>
</dbReference>
<feature type="domain" description="HTH La-type RNA-binding" evidence="5">
    <location>
        <begin position="48"/>
        <end position="148"/>
    </location>
</feature>
<dbReference type="PROSITE" id="PS50961">
    <property type="entry name" value="HTH_LA"/>
    <property type="match status" value="1"/>
</dbReference>
<dbReference type="GO" id="GO:0005634">
    <property type="term" value="C:nucleus"/>
    <property type="evidence" value="ECO:0007669"/>
    <property type="project" value="TreeGrafter"/>
</dbReference>
<dbReference type="Proteomes" id="UP001188597">
    <property type="component" value="Unassembled WGS sequence"/>
</dbReference>
<feature type="compositionally biased region" description="Basic and acidic residues" evidence="3">
    <location>
        <begin position="356"/>
        <end position="376"/>
    </location>
</feature>
<name>A0AA88WTZ5_9ASTE</name>
<sequence length="438" mass="49111">MEDPVAAVAVTSSPPPDSSFSPVGSPETLDPHLDEVPRPSDEHSSRALTTSDNLNHKIVKQVEYYFSDENLRTDNFLMSYLTKDKHGFGSVMAYLSNGKLRKEKHDWRCPVSRLDIWDSMWNFCHAHARRVTLSSLPLESQVQFPVHADMFGHYVICGFEVVDVNELEIDYIKVASLAFNQLKMKKLARERSVIVAALKDSSLLVVSSDEKKVKRLHPLPFTEVKDPQLCTVLVENLPEDHSTENIRKIFGEAGNIKNICVRDPDAVRLPRKGTIEEKLLSGKLHALVEFETVEAAEKAVATLNDEQDWRYGMRVKFLKRMSKRELKKKSLKGPDSEKSSSARESDLAVDVNHVNVLHDDTPNGEHGEHLTKDKNGHRGGNRGRGRKQKYYGSNGQGHGTVSFNHASETCKPPPGPRMPDGTRGFTMGRGRSLPSDPN</sequence>
<proteinExistence type="predicted"/>
<dbReference type="Gene3D" id="1.10.10.10">
    <property type="entry name" value="Winged helix-like DNA-binding domain superfamily/Winged helix DNA-binding domain"/>
    <property type="match status" value="1"/>
</dbReference>
<accession>A0AA88WTZ5</accession>
<dbReference type="InterPro" id="IPR036390">
    <property type="entry name" value="WH_DNA-bd_sf"/>
</dbReference>
<evidence type="ECO:0000256" key="1">
    <source>
        <dbReference type="ARBA" id="ARBA00022884"/>
    </source>
</evidence>
<dbReference type="InterPro" id="IPR012677">
    <property type="entry name" value="Nucleotide-bd_a/b_plait_sf"/>
</dbReference>
<keyword evidence="1 2" id="KW-0694">RNA-binding</keyword>
<dbReference type="InterPro" id="IPR034878">
    <property type="entry name" value="La-rel_plant_RRM"/>
</dbReference>
<dbReference type="SUPFAM" id="SSF54928">
    <property type="entry name" value="RNA-binding domain, RBD"/>
    <property type="match status" value="1"/>
</dbReference>
<dbReference type="SMART" id="SM00715">
    <property type="entry name" value="LA"/>
    <property type="match status" value="1"/>
</dbReference>
<dbReference type="CDD" id="cd12288">
    <property type="entry name" value="RRM_La_like_plant"/>
    <property type="match status" value="1"/>
</dbReference>